<proteinExistence type="predicted"/>
<evidence type="ECO:0000313" key="2">
    <source>
        <dbReference type="EMBL" id="KAF6064995.1"/>
    </source>
</evidence>
<dbReference type="InterPro" id="IPR016340">
    <property type="entry name" value="Ribosomal_mL60"/>
</dbReference>
<name>A0A8H6BSW9_CANAX</name>
<comment type="subunit">
    <text evidence="1">Component of the mitochondrial large ribosomal subunit.</text>
</comment>
<organism evidence="2 3">
    <name type="scientific">Candida albicans</name>
    <name type="common">Yeast</name>
    <dbReference type="NCBI Taxonomy" id="5476"/>
    <lineage>
        <taxon>Eukaryota</taxon>
        <taxon>Fungi</taxon>
        <taxon>Dikarya</taxon>
        <taxon>Ascomycota</taxon>
        <taxon>Saccharomycotina</taxon>
        <taxon>Pichiomycetes</taxon>
        <taxon>Debaryomycetaceae</taxon>
        <taxon>Candida/Lodderomyces clade</taxon>
        <taxon>Candida</taxon>
    </lineage>
</organism>
<accession>A0A8H6BSW9</accession>
<keyword evidence="1" id="KW-0687">Ribonucleoprotein</keyword>
<dbReference type="Proteomes" id="UP000536275">
    <property type="component" value="Unassembled WGS sequence"/>
</dbReference>
<dbReference type="PANTHER" id="PTHR28271:SF1">
    <property type="entry name" value="LARGE RIBOSOMAL SUBUNIT PROTEIN ML60"/>
    <property type="match status" value="1"/>
</dbReference>
<dbReference type="PIRSF" id="PIRSF002216">
    <property type="entry name" value="MRPL31_prd"/>
    <property type="match status" value="1"/>
</dbReference>
<dbReference type="AlphaFoldDB" id="A0A8H6BSW9"/>
<evidence type="ECO:0000313" key="3">
    <source>
        <dbReference type="Proteomes" id="UP000536275"/>
    </source>
</evidence>
<dbReference type="EMBL" id="JABWAD010000059">
    <property type="protein sequence ID" value="KAF6064995.1"/>
    <property type="molecule type" value="Genomic_DNA"/>
</dbReference>
<evidence type="ECO:0000256" key="1">
    <source>
        <dbReference type="PIRNR" id="PIRNR002216"/>
    </source>
</evidence>
<keyword evidence="1" id="KW-0496">Mitochondrion</keyword>
<dbReference type="GO" id="GO:0005762">
    <property type="term" value="C:mitochondrial large ribosomal subunit"/>
    <property type="evidence" value="ECO:0007669"/>
    <property type="project" value="UniProtKB-UniRule"/>
</dbReference>
<dbReference type="PANTHER" id="PTHR28271">
    <property type="entry name" value="54S RIBOSOMAL PROTEIN L31, MITOCHONDRIAL"/>
    <property type="match status" value="1"/>
</dbReference>
<dbReference type="Pfam" id="PF09784">
    <property type="entry name" value="L31"/>
    <property type="match status" value="1"/>
</dbReference>
<reference evidence="2 3" key="1">
    <citation type="submission" date="2020-03" db="EMBL/GenBank/DDBJ databases">
        <title>FDA dAtabase for Regulatory Grade micrObial Sequences (FDA-ARGOS): Supporting development and validation of Infectious Disease Dx tests.</title>
        <authorList>
            <person name="Campos J."/>
            <person name="Goldberg B."/>
            <person name="Tallon L."/>
            <person name="Sadzewicz L."/>
            <person name="Vavikolanu K."/>
            <person name="Mehta A."/>
            <person name="Aluvathingal J."/>
            <person name="Nadendla S."/>
            <person name="Nandy P."/>
            <person name="Geyer C."/>
            <person name="Yan Y."/>
            <person name="Sichtig H."/>
        </authorList>
    </citation>
    <scope>NUCLEOTIDE SEQUENCE [LARGE SCALE GENOMIC DNA]</scope>
    <source>
        <strain evidence="2 3">FDAARGOS_656</strain>
    </source>
</reference>
<dbReference type="GO" id="GO:0003735">
    <property type="term" value="F:structural constituent of ribosome"/>
    <property type="evidence" value="ECO:0007669"/>
    <property type="project" value="UniProtKB-UniRule"/>
</dbReference>
<dbReference type="SMR" id="A0A8H6BSW9"/>
<comment type="subcellular location">
    <subcellularLocation>
        <location evidence="1">Mitochondrion</location>
    </subcellularLocation>
</comment>
<sequence>MFESLVRSGGYVWKFTSRLTTTQKYKLRSRMKQVDENIKNIYQGLIAMENKSMGEPTGLKKIDYLQFEFPKENEMTTRDKYTTFNRHSKNYRKPVHRVPKWTKLSFRENPKYF</sequence>
<dbReference type="GO" id="GO:0032543">
    <property type="term" value="P:mitochondrial translation"/>
    <property type="evidence" value="ECO:0007669"/>
    <property type="project" value="UniProtKB-UniRule"/>
</dbReference>
<protein>
    <recommendedName>
        <fullName evidence="1">Large ribosomal subunit protein mL60</fullName>
    </recommendedName>
</protein>
<keyword evidence="1 2" id="KW-0689">Ribosomal protein</keyword>
<gene>
    <name evidence="2" type="ORF">FOB64_004772</name>
</gene>
<comment type="caution">
    <text evidence="2">The sequence shown here is derived from an EMBL/GenBank/DDBJ whole genome shotgun (WGS) entry which is preliminary data.</text>
</comment>